<dbReference type="Proteomes" id="UP000586119">
    <property type="component" value="Unassembled WGS sequence"/>
</dbReference>
<dbReference type="AlphaFoldDB" id="A0A7Z0RVV9"/>
<gene>
    <name evidence="4" type="ORF">HZS81_14690</name>
</gene>
<accession>A0A7Z0RVV9</accession>
<protein>
    <submittedName>
        <fullName evidence="4">PspA/IM30 family protein</fullName>
    </submittedName>
</protein>
<organism evidence="4 5">
    <name type="scientific">Vreelandella salicampi</name>
    <dbReference type="NCBI Taxonomy" id="1449798"/>
    <lineage>
        <taxon>Bacteria</taxon>
        <taxon>Pseudomonadati</taxon>
        <taxon>Pseudomonadota</taxon>
        <taxon>Gammaproteobacteria</taxon>
        <taxon>Oceanospirillales</taxon>
        <taxon>Halomonadaceae</taxon>
        <taxon>Vreelandella</taxon>
    </lineage>
</organism>
<dbReference type="EMBL" id="JACCDF010000014">
    <property type="protein sequence ID" value="NYS62003.1"/>
    <property type="molecule type" value="Genomic_DNA"/>
</dbReference>
<feature type="coiled-coil region" evidence="2">
    <location>
        <begin position="88"/>
        <end position="143"/>
    </location>
</feature>
<dbReference type="PANTHER" id="PTHR31088:SF9">
    <property type="entry name" value="PHAGE SHOCK PROTEIN A"/>
    <property type="match status" value="1"/>
</dbReference>
<evidence type="ECO:0000313" key="5">
    <source>
        <dbReference type="Proteomes" id="UP000586119"/>
    </source>
</evidence>
<reference evidence="4 5" key="1">
    <citation type="journal article" date="2015" name="Int. J. Syst. Evol. Microbiol.">
        <title>Halomonas salicampi sp. nov., a halotolerant and alkalitolerant bacterium isolated from a saltern soil.</title>
        <authorList>
            <person name="Lee J.C."/>
            <person name="Kim Y.S."/>
            <person name="Yun B.S."/>
            <person name="Whang K.S."/>
        </authorList>
    </citation>
    <scope>NUCLEOTIDE SEQUENCE [LARGE SCALE GENOMIC DNA]</scope>
    <source>
        <strain evidence="4 5">BH103</strain>
    </source>
</reference>
<evidence type="ECO:0000256" key="2">
    <source>
        <dbReference type="SAM" id="Coils"/>
    </source>
</evidence>
<dbReference type="PANTHER" id="PTHR31088">
    <property type="entry name" value="MEMBRANE-ASSOCIATED PROTEIN VIPP1, CHLOROPLASTIC"/>
    <property type="match status" value="1"/>
</dbReference>
<evidence type="ECO:0000313" key="4">
    <source>
        <dbReference type="EMBL" id="NYS62003.1"/>
    </source>
</evidence>
<dbReference type="Pfam" id="PF04012">
    <property type="entry name" value="PspA_IM30"/>
    <property type="match status" value="1"/>
</dbReference>
<feature type="region of interest" description="Disordered" evidence="3">
    <location>
        <begin position="188"/>
        <end position="234"/>
    </location>
</feature>
<comment type="caution">
    <text evidence="4">The sequence shown here is derived from an EMBL/GenBank/DDBJ whole genome shotgun (WGS) entry which is preliminary data.</text>
</comment>
<keyword evidence="5" id="KW-1185">Reference proteome</keyword>
<proteinExistence type="inferred from homology"/>
<evidence type="ECO:0000256" key="3">
    <source>
        <dbReference type="SAM" id="MobiDB-lite"/>
    </source>
</evidence>
<dbReference type="InterPro" id="IPR007157">
    <property type="entry name" value="PspA_VIPP1"/>
</dbReference>
<keyword evidence="2" id="KW-0175">Coiled coil</keyword>
<feature type="coiled-coil region" evidence="2">
    <location>
        <begin position="27"/>
        <end position="54"/>
    </location>
</feature>
<sequence length="234" mass="25004">MLLRKMMTALRGRATETGEAIVDNQAIRIMEQELRDAKRDLDAANDELTAIMAKRNLGVNETQEIASKITEYEKSAMAALDKGENALAEEVAGEIARLEGECNIAQANVEQYDSTITTLKSSISKSKAEIRRVEQQMSHVKATEAAHKAQAAVASRHAGHNASMNSAVASLDRIKEKQKLQAEKLKVGEELANQDSGADLESRLSKAGIGGGASNSGSDVLARLKAKQSGGTDA</sequence>
<name>A0A7Z0RVV9_9GAMM</name>
<evidence type="ECO:0000256" key="1">
    <source>
        <dbReference type="ARBA" id="ARBA00043985"/>
    </source>
</evidence>
<comment type="similarity">
    <text evidence="1">Belongs to the PspA/Vipp/IM30 family.</text>
</comment>
<dbReference type="RefSeq" id="WP_179931266.1">
    <property type="nucleotide sequence ID" value="NZ_JACCDF010000014.1"/>
</dbReference>